<organism evidence="1 2">
    <name type="scientific">Nocardia bovistercoris</name>
    <dbReference type="NCBI Taxonomy" id="2785916"/>
    <lineage>
        <taxon>Bacteria</taxon>
        <taxon>Bacillati</taxon>
        <taxon>Actinomycetota</taxon>
        <taxon>Actinomycetes</taxon>
        <taxon>Mycobacteriales</taxon>
        <taxon>Nocardiaceae</taxon>
        <taxon>Nocardia</taxon>
    </lineage>
</organism>
<accession>A0A931ID06</accession>
<sequence>MTDHPVTDRPPTRPNLLERIVGWLRAGYPQGVPSADYVALFAVLHRHLTGAEVAAIADHLVDGTPDAPIERDDIESAIERVAREHPDPSDVARVVSRLAAGGWPLAEPSTELD</sequence>
<evidence type="ECO:0000313" key="2">
    <source>
        <dbReference type="Proteomes" id="UP000655751"/>
    </source>
</evidence>
<dbReference type="Pfam" id="PF11829">
    <property type="entry name" value="DUF3349"/>
    <property type="match status" value="1"/>
</dbReference>
<dbReference type="Gene3D" id="6.10.140.2080">
    <property type="match status" value="1"/>
</dbReference>
<reference evidence="1" key="1">
    <citation type="submission" date="2020-11" db="EMBL/GenBank/DDBJ databases">
        <title>Nocardia NEAU-351.nov., a novel actinomycete isolated from the cow dung.</title>
        <authorList>
            <person name="Zhang X."/>
        </authorList>
    </citation>
    <scope>NUCLEOTIDE SEQUENCE</scope>
    <source>
        <strain evidence="1">NEAU-351</strain>
    </source>
</reference>
<name>A0A931ID06_9NOCA</name>
<gene>
    <name evidence="1" type="ORF">IT779_18345</name>
</gene>
<dbReference type="InterPro" id="IPR021784">
    <property type="entry name" value="DUF3349"/>
</dbReference>
<evidence type="ECO:0000313" key="1">
    <source>
        <dbReference type="EMBL" id="MBH0778243.1"/>
    </source>
</evidence>
<dbReference type="Gene3D" id="1.10.10.2390">
    <property type="match status" value="1"/>
</dbReference>
<proteinExistence type="predicted"/>
<keyword evidence="2" id="KW-1185">Reference proteome</keyword>
<dbReference type="AlphaFoldDB" id="A0A931ID06"/>
<dbReference type="Proteomes" id="UP000655751">
    <property type="component" value="Unassembled WGS sequence"/>
</dbReference>
<protein>
    <submittedName>
        <fullName evidence="1">DUF3349 domain-containing protein</fullName>
    </submittedName>
</protein>
<comment type="caution">
    <text evidence="1">The sequence shown here is derived from an EMBL/GenBank/DDBJ whole genome shotgun (WGS) entry which is preliminary data.</text>
</comment>
<dbReference type="RefSeq" id="WP_196150561.1">
    <property type="nucleotide sequence ID" value="NZ_JADMLG010000007.1"/>
</dbReference>
<dbReference type="EMBL" id="JADMLG010000007">
    <property type="protein sequence ID" value="MBH0778243.1"/>
    <property type="molecule type" value="Genomic_DNA"/>
</dbReference>